<dbReference type="InterPro" id="IPR036612">
    <property type="entry name" value="KH_dom_type_1_sf"/>
</dbReference>
<evidence type="ECO:0000256" key="3">
    <source>
        <dbReference type="SAM" id="MobiDB-lite"/>
    </source>
</evidence>
<keyword evidence="6" id="KW-1185">Reference proteome</keyword>
<dbReference type="Pfam" id="PF00013">
    <property type="entry name" value="KH_1"/>
    <property type="match status" value="5"/>
</dbReference>
<dbReference type="SUPFAM" id="SSF54791">
    <property type="entry name" value="Eukaryotic type KH-domain (KH-domain type I)"/>
    <property type="match status" value="5"/>
</dbReference>
<dbReference type="GO" id="GO:0003723">
    <property type="term" value="F:RNA binding"/>
    <property type="evidence" value="ECO:0007669"/>
    <property type="project" value="UniProtKB-UniRule"/>
</dbReference>
<keyword evidence="2" id="KW-0694">RNA-binding</keyword>
<feature type="region of interest" description="Disordered" evidence="3">
    <location>
        <begin position="39"/>
        <end position="71"/>
    </location>
</feature>
<dbReference type="Gene3D" id="3.30.310.210">
    <property type="match status" value="1"/>
</dbReference>
<dbReference type="CDD" id="cd22459">
    <property type="entry name" value="KH-I_PEPPER_rpt1_like"/>
    <property type="match status" value="2"/>
</dbReference>
<dbReference type="AlphaFoldDB" id="A0ABD2QTS6"/>
<keyword evidence="1" id="KW-0677">Repeat</keyword>
<feature type="domain" description="K Homology" evidence="4">
    <location>
        <begin position="331"/>
        <end position="407"/>
    </location>
</feature>
<accession>A0ABD2QTS6</accession>
<feature type="domain" description="K Homology" evidence="4">
    <location>
        <begin position="206"/>
        <end position="281"/>
    </location>
</feature>
<reference evidence="5 6" key="1">
    <citation type="submission" date="2024-05" db="EMBL/GenBank/DDBJ databases">
        <title>De novo assembly of an allotetraploid wild potato.</title>
        <authorList>
            <person name="Hosaka A.J."/>
        </authorList>
    </citation>
    <scope>NUCLEOTIDE SEQUENCE [LARGE SCALE GENOMIC DNA]</scope>
    <source>
        <tissue evidence="5">Young leaves</tissue>
    </source>
</reference>
<proteinExistence type="predicted"/>
<dbReference type="Proteomes" id="UP001627284">
    <property type="component" value="Unassembled WGS sequence"/>
</dbReference>
<feature type="non-terminal residue" evidence="5">
    <location>
        <position position="1"/>
    </location>
</feature>
<organism evidence="5 6">
    <name type="scientific">Solanum stoloniferum</name>
    <dbReference type="NCBI Taxonomy" id="62892"/>
    <lineage>
        <taxon>Eukaryota</taxon>
        <taxon>Viridiplantae</taxon>
        <taxon>Streptophyta</taxon>
        <taxon>Embryophyta</taxon>
        <taxon>Tracheophyta</taxon>
        <taxon>Spermatophyta</taxon>
        <taxon>Magnoliopsida</taxon>
        <taxon>eudicotyledons</taxon>
        <taxon>Gunneridae</taxon>
        <taxon>Pentapetalae</taxon>
        <taxon>asterids</taxon>
        <taxon>lamiids</taxon>
        <taxon>Solanales</taxon>
        <taxon>Solanaceae</taxon>
        <taxon>Solanoideae</taxon>
        <taxon>Solaneae</taxon>
        <taxon>Solanum</taxon>
    </lineage>
</organism>
<dbReference type="InterPro" id="IPR004087">
    <property type="entry name" value="KH_dom"/>
</dbReference>
<dbReference type="Gene3D" id="3.30.1370.10">
    <property type="entry name" value="K Homology domain, type 1"/>
    <property type="match status" value="3"/>
</dbReference>
<feature type="domain" description="K Homology" evidence="4">
    <location>
        <begin position="415"/>
        <end position="490"/>
    </location>
</feature>
<evidence type="ECO:0000256" key="1">
    <source>
        <dbReference type="ARBA" id="ARBA00022737"/>
    </source>
</evidence>
<evidence type="ECO:0000313" key="5">
    <source>
        <dbReference type="EMBL" id="KAL3322106.1"/>
    </source>
</evidence>
<evidence type="ECO:0000256" key="2">
    <source>
        <dbReference type="PROSITE-ProRule" id="PRU00117"/>
    </source>
</evidence>
<dbReference type="InterPro" id="IPR004088">
    <property type="entry name" value="KH_dom_type_1"/>
</dbReference>
<name>A0ABD2QTS6_9SOLN</name>
<dbReference type="EMBL" id="JBJKTR010000024">
    <property type="protein sequence ID" value="KAL3322106.1"/>
    <property type="molecule type" value="Genomic_DNA"/>
</dbReference>
<dbReference type="PANTHER" id="PTHR10288">
    <property type="entry name" value="KH DOMAIN CONTAINING RNA BINDING PROTEIN"/>
    <property type="match status" value="1"/>
</dbReference>
<evidence type="ECO:0000259" key="4">
    <source>
        <dbReference type="SMART" id="SM00322"/>
    </source>
</evidence>
<dbReference type="CDD" id="cd22460">
    <property type="entry name" value="KH-I_PEPPER_rpt2_like"/>
    <property type="match status" value="1"/>
</dbReference>
<sequence length="668" mass="72289">GIKKNPSHKSTLHSSLFSTLSSFMDSSFAHKRHLDTTTAFDTSTPTSKRRHQLLPSSATPPSNSFRTPLPPPPFLKLSPGEAFFRILCPADKTGGVIGKGGAIIRQLREETGAKIRIDDSLAGCDERVIVVIADSTKKDQTSSDAGGFNGEELTYSAFNDESSSQAQRALIRVLERILKVDEEGNAVQSEGEGRKEEFSDVKSPQGVVVCRLLAPSNQVGSVLGKGGKIIEKIRQETGAQVRVLPKDHMPACALPGDELIQITGSFSTVRKALLSVSSCLQDNSRVDLVNPSTPKFSGMSQNGTGYHTPEQFSRSSGVESAGINHRMVLEEEVVFKVLCPVDKVGNLIGKGGSIIRVMQTETGASVKVADSASDLDERVVVISARENLEQRHSPAQEALMRVQGRIAEIGFEPGAAVVSRLLVHTRHMSCLFGNGGILISELRRVTGASIRIFPREQSPKYGSHTEEVLQVIGSMQSVQDALFQITCRLRDAMFPVKPHVSTIAPPHFPPYSEIPSPSFRPRHDPASPSYHSPVGYPHDRAPHFYGYERQGHAPYFDRPPSPGRWGPQAVNSRNTAGVADCSSASEAAPNLPGTTVEVVIPEMYIKYVYGEDSSNLHHISRISGAKVVIHDPVAGSAYGSAILSGTKDQVEYAQTLIHAFIYAEKGDT</sequence>
<protein>
    <recommendedName>
        <fullName evidence="4">K Homology domain-containing protein</fullName>
    </recommendedName>
</protein>
<evidence type="ECO:0000313" key="6">
    <source>
        <dbReference type="Proteomes" id="UP001627284"/>
    </source>
</evidence>
<comment type="caution">
    <text evidence="5">The sequence shown here is derived from an EMBL/GenBank/DDBJ whole genome shotgun (WGS) entry which is preliminary data.</text>
</comment>
<dbReference type="SMART" id="SM00322">
    <property type="entry name" value="KH"/>
    <property type="match status" value="5"/>
</dbReference>
<feature type="domain" description="K Homology" evidence="4">
    <location>
        <begin position="592"/>
        <end position="662"/>
    </location>
</feature>
<gene>
    <name evidence="5" type="ORF">AABB24_039636</name>
</gene>
<dbReference type="PROSITE" id="PS50084">
    <property type="entry name" value="KH_TYPE_1"/>
    <property type="match status" value="5"/>
</dbReference>
<feature type="domain" description="K Homology" evidence="4">
    <location>
        <begin position="80"/>
        <end position="154"/>
    </location>
</feature>